<evidence type="ECO:0000256" key="3">
    <source>
        <dbReference type="ARBA" id="ARBA00005862"/>
    </source>
</evidence>
<evidence type="ECO:0008006" key="15">
    <source>
        <dbReference type="Google" id="ProtNLM"/>
    </source>
</evidence>
<dbReference type="InterPro" id="IPR042266">
    <property type="entry name" value="PPPDE_sf"/>
</dbReference>
<dbReference type="Gene3D" id="3.90.1720.30">
    <property type="entry name" value="PPPDE domains"/>
    <property type="match status" value="1"/>
</dbReference>
<evidence type="ECO:0000259" key="11">
    <source>
        <dbReference type="PROSITE" id="PS51645"/>
    </source>
</evidence>
<comment type="similarity">
    <text evidence="4">Belongs to the DeSI family.</text>
</comment>
<evidence type="ECO:0000256" key="2">
    <source>
        <dbReference type="ARBA" id="ARBA00001974"/>
    </source>
</evidence>
<dbReference type="InterPro" id="IPR005101">
    <property type="entry name" value="Cryptochr/Photolyase_FAD-bd"/>
</dbReference>
<keyword evidence="8" id="KW-0274">FAD</keyword>
<comment type="cofactor">
    <cofactor evidence="2">
        <name>FAD</name>
        <dbReference type="ChEBI" id="CHEBI:57692"/>
    </cofactor>
</comment>
<dbReference type="PRINTS" id="PR00147">
    <property type="entry name" value="DNAPHOTLYASE"/>
</dbReference>
<dbReference type="EMBL" id="CAXAMN010027428">
    <property type="protein sequence ID" value="CAK9110667.1"/>
    <property type="molecule type" value="Genomic_DNA"/>
</dbReference>
<dbReference type="Proteomes" id="UP001642484">
    <property type="component" value="Unassembled WGS sequence"/>
</dbReference>
<dbReference type="Pfam" id="PF03441">
    <property type="entry name" value="FAD_binding_7"/>
    <property type="match status" value="1"/>
</dbReference>
<dbReference type="InterPro" id="IPR016024">
    <property type="entry name" value="ARM-type_fold"/>
</dbReference>
<accession>A0ABP0SE41</accession>
<dbReference type="InterPro" id="IPR011989">
    <property type="entry name" value="ARM-like"/>
</dbReference>
<comment type="caution">
    <text evidence="13">The sequence shown here is derived from an EMBL/GenBank/DDBJ whole genome shotgun (WGS) entry which is preliminary data.</text>
</comment>
<evidence type="ECO:0000256" key="1">
    <source>
        <dbReference type="ARBA" id="ARBA00001932"/>
    </source>
</evidence>
<dbReference type="PROSITE" id="PS51645">
    <property type="entry name" value="PHR_CRY_ALPHA_BETA"/>
    <property type="match status" value="1"/>
</dbReference>
<proteinExistence type="inferred from homology"/>
<dbReference type="InterPro" id="IPR036134">
    <property type="entry name" value="Crypto/Photolyase_FAD-like_sf"/>
</dbReference>
<sequence length="1243" mass="138057">MVDKGRFVELLKGLQTPDNSVRQQAETMYQQAKQDEPDNLIIGMMTVLGSPEVDEGVRRHDCVLLRQLVTRGSEKDFVYARISDAHKQEVANELLRRYEQEKSSAMQKKIGEVVSKLAEYVCDKDDPRGSLAPGNPSGWPALLPQVFRMADTSTATSVESCESALRLLKDCVPTLKEQIVEARQQLGQIIQNGLASPQVKHKVATFLLVCEIVTETEKKGATRKSQTASKHLPHMRKMTLEKPFCAEAMCDLRLDDNLALKAATEGAQSFLPIYVFDPEKFNTPTLAGARKSSARRARFLVESVQCLRHKLEQGGSGLAVALGPPQEVIPKLAESCASVTVTKGFCSEEQQEEHLVSKRLKAGAELRSVWGGTLYMPEECGQNPASTPLLFTSFKNKAEGRGHIRAPVSAPKQLPPVPNLGELKEALSFLPTLQQLGYENEEVEEALRDDPRGVLPFQGGEDAALARLQKWMFDDNHLKDYFDIRNGMLGEGFSSKLSPWLALGCISPRRIWAEAKRYETERRIQNKSTYWLVFELTWRDFFIYMAWSQGDKIFLPGGITGDRTAWRGSKDKLQRWKEGTTGDQLVDANMRELKATGFMSNRGRQNVASFLIFDLGVDWRHGAAHFEELLLDYDPCSNWGNWVAAAGLTGQRINKFNTRKQLQDYDPHREYVNHWLRGDGRKVQTQTVLTFQPAREEGTNNGPEGKRGLSQNGRYQISTPRHEEILQVLTALAQAKEEDLLQECIQAFTDVATVEPDFFKAQLAQNLEPAKFMATVARTREACESGLRGLAIEWLVSYVEKRHKFLSKSAPDFINLTLECCMSLMLEVDDSEEKLKVEDVPLDDDSTSEGGSCMVKQCIQREEGEAPARVWASKGITGLLETVGGRRVEEEVLENSVLLNVYDVSDSDVIQRVNRIFTADDTVLAGGVFHAGVEVYGKEWCYGATVPGRVAVEWALPEAWRLNGLEPLKPHEHRRSPDGPGSAYDLIHHNCLTFCNVLLGELGLRRIPGWVDRAARAASQVDKAVKAVRSISADEVQLQAEETLQTLRRDSLAALEAAKGGTQKFLERVQEQAQQPLSEASELAGRAQEQLQSVGASIWQWGQSFQESVGMSEAAVPNLSDIGKKAEDNWQSFSDSLRSWGENVTKDLKQTLEGSKPGKAGAGAGGYRTETDRDERGTAGLIKAQEASLLKQGLLEDEDEGDSEHQAPTSFPTGAQQRDLLDDWDAAPAAKSSPPEAKVDLLA</sequence>
<dbReference type="Gene3D" id="1.10.579.10">
    <property type="entry name" value="DNA Cyclobutane Dipyrimidine Photolyase, subunit A, domain 3"/>
    <property type="match status" value="1"/>
</dbReference>
<dbReference type="InterPro" id="IPR008580">
    <property type="entry name" value="PPPDE_dom"/>
</dbReference>
<comment type="cofactor">
    <cofactor evidence="1">
        <name>(6R)-5,10-methylene-5,6,7,8-tetrahydrofolate</name>
        <dbReference type="ChEBI" id="CHEBI:15636"/>
    </cofactor>
</comment>
<dbReference type="PROSITE" id="PS51858">
    <property type="entry name" value="PPPDE"/>
    <property type="match status" value="1"/>
</dbReference>
<evidence type="ECO:0000313" key="13">
    <source>
        <dbReference type="EMBL" id="CAK9110667.1"/>
    </source>
</evidence>
<evidence type="ECO:0000256" key="8">
    <source>
        <dbReference type="ARBA" id="ARBA00022827"/>
    </source>
</evidence>
<dbReference type="InterPro" id="IPR002081">
    <property type="entry name" value="Cryptochrome/DNA_photolyase_1"/>
</dbReference>
<feature type="compositionally biased region" description="Polar residues" evidence="10">
    <location>
        <begin position="1206"/>
        <end position="1216"/>
    </location>
</feature>
<protein>
    <recommendedName>
        <fullName evidence="15">Cryptochrome DASH</fullName>
    </recommendedName>
</protein>
<reference evidence="13 14" key="1">
    <citation type="submission" date="2024-02" db="EMBL/GenBank/DDBJ databases">
        <authorList>
            <person name="Chen Y."/>
            <person name="Shah S."/>
            <person name="Dougan E. K."/>
            <person name="Thang M."/>
            <person name="Chan C."/>
        </authorList>
    </citation>
    <scope>NUCLEOTIDE SEQUENCE [LARGE SCALE GENOMIC DNA]</scope>
</reference>
<keyword evidence="5" id="KW-0285">Flavoprotein</keyword>
<feature type="region of interest" description="Disordered" evidence="10">
    <location>
        <begin position="1192"/>
        <end position="1243"/>
    </location>
</feature>
<gene>
    <name evidence="13" type="ORF">CCMP2556_LOCUS51424</name>
</gene>
<evidence type="ECO:0000256" key="6">
    <source>
        <dbReference type="ARBA" id="ARBA00022670"/>
    </source>
</evidence>
<feature type="domain" description="PPPDE" evidence="12">
    <location>
        <begin position="895"/>
        <end position="1020"/>
    </location>
</feature>
<dbReference type="Gene3D" id="1.25.40.80">
    <property type="match status" value="1"/>
</dbReference>
<dbReference type="PANTHER" id="PTHR11455">
    <property type="entry name" value="CRYPTOCHROME"/>
    <property type="match status" value="1"/>
</dbReference>
<evidence type="ECO:0000313" key="14">
    <source>
        <dbReference type="Proteomes" id="UP001642484"/>
    </source>
</evidence>
<feature type="region of interest" description="Disordered" evidence="10">
    <location>
        <begin position="1152"/>
        <end position="1180"/>
    </location>
</feature>
<dbReference type="Pfam" id="PF05903">
    <property type="entry name" value="Peptidase_C97"/>
    <property type="match status" value="1"/>
</dbReference>
<dbReference type="NCBIfam" id="TIGR02765">
    <property type="entry name" value="crypto_DASH"/>
    <property type="match status" value="1"/>
</dbReference>
<evidence type="ECO:0000256" key="9">
    <source>
        <dbReference type="ARBA" id="ARBA00022991"/>
    </source>
</evidence>
<keyword evidence="14" id="KW-1185">Reference proteome</keyword>
<feature type="domain" description="Photolyase/cryptochrome alpha/beta" evidence="11">
    <location>
        <begin position="242"/>
        <end position="374"/>
    </location>
</feature>
<dbReference type="SUPFAM" id="SSF48371">
    <property type="entry name" value="ARM repeat"/>
    <property type="match status" value="1"/>
</dbReference>
<name>A0ABP0SE41_9DINO</name>
<dbReference type="SUPFAM" id="SSF52425">
    <property type="entry name" value="Cryptochrome/photolyase, N-terminal domain"/>
    <property type="match status" value="1"/>
</dbReference>
<organism evidence="13 14">
    <name type="scientific">Durusdinium trenchii</name>
    <dbReference type="NCBI Taxonomy" id="1381693"/>
    <lineage>
        <taxon>Eukaryota</taxon>
        <taxon>Sar</taxon>
        <taxon>Alveolata</taxon>
        <taxon>Dinophyceae</taxon>
        <taxon>Suessiales</taxon>
        <taxon>Symbiodiniaceae</taxon>
        <taxon>Durusdinium</taxon>
    </lineage>
</organism>
<feature type="compositionally biased region" description="Low complexity" evidence="10">
    <location>
        <begin position="1226"/>
        <end position="1236"/>
    </location>
</feature>
<dbReference type="InterPro" id="IPR036155">
    <property type="entry name" value="Crypto/Photolyase_N_sf"/>
</dbReference>
<dbReference type="InterPro" id="IPR006050">
    <property type="entry name" value="DNA_photolyase_N"/>
</dbReference>
<dbReference type="SUPFAM" id="SSF48173">
    <property type="entry name" value="Cryptochrome/photolyase FAD-binding domain"/>
    <property type="match status" value="1"/>
</dbReference>
<dbReference type="Gene3D" id="3.40.50.620">
    <property type="entry name" value="HUPs"/>
    <property type="match status" value="1"/>
</dbReference>
<keyword evidence="7" id="KW-0378">Hydrolase</keyword>
<evidence type="ECO:0000256" key="7">
    <source>
        <dbReference type="ARBA" id="ARBA00022801"/>
    </source>
</evidence>
<dbReference type="InterPro" id="IPR014729">
    <property type="entry name" value="Rossmann-like_a/b/a_fold"/>
</dbReference>
<dbReference type="PANTHER" id="PTHR11455:SF22">
    <property type="entry name" value="CRYPTOCHROME DASH"/>
    <property type="match status" value="1"/>
</dbReference>
<evidence type="ECO:0000256" key="10">
    <source>
        <dbReference type="SAM" id="MobiDB-lite"/>
    </source>
</evidence>
<dbReference type="Pfam" id="PF00875">
    <property type="entry name" value="DNA_photolyase"/>
    <property type="match status" value="1"/>
</dbReference>
<dbReference type="SMART" id="SM01179">
    <property type="entry name" value="DUF862"/>
    <property type="match status" value="1"/>
</dbReference>
<evidence type="ECO:0000259" key="12">
    <source>
        <dbReference type="PROSITE" id="PS51858"/>
    </source>
</evidence>
<keyword evidence="9" id="KW-0157">Chromophore</keyword>
<keyword evidence="6" id="KW-0645">Protease</keyword>
<evidence type="ECO:0000256" key="5">
    <source>
        <dbReference type="ARBA" id="ARBA00022630"/>
    </source>
</evidence>
<dbReference type="InterPro" id="IPR014133">
    <property type="entry name" value="Cry_DASH"/>
</dbReference>
<dbReference type="Gene3D" id="1.25.10.10">
    <property type="entry name" value="Leucine-rich Repeat Variant"/>
    <property type="match status" value="2"/>
</dbReference>
<comment type="similarity">
    <text evidence="3">Belongs to the DNA photolyase class-1 family.</text>
</comment>
<evidence type="ECO:0000256" key="4">
    <source>
        <dbReference type="ARBA" id="ARBA00008140"/>
    </source>
</evidence>